<dbReference type="AlphaFoldDB" id="A0A8D8JFX3"/>
<dbReference type="EMBL" id="HBUE01279849">
    <property type="protein sequence ID" value="CAG6568336.1"/>
    <property type="molecule type" value="Transcribed_RNA"/>
</dbReference>
<accession>A0A8D8JFX3</accession>
<proteinExistence type="predicted"/>
<organism evidence="1">
    <name type="scientific">Culex pipiens</name>
    <name type="common">House mosquito</name>
    <dbReference type="NCBI Taxonomy" id="7175"/>
    <lineage>
        <taxon>Eukaryota</taxon>
        <taxon>Metazoa</taxon>
        <taxon>Ecdysozoa</taxon>
        <taxon>Arthropoda</taxon>
        <taxon>Hexapoda</taxon>
        <taxon>Insecta</taxon>
        <taxon>Pterygota</taxon>
        <taxon>Neoptera</taxon>
        <taxon>Endopterygota</taxon>
        <taxon>Diptera</taxon>
        <taxon>Nematocera</taxon>
        <taxon>Culicoidea</taxon>
        <taxon>Culicidae</taxon>
        <taxon>Culicinae</taxon>
        <taxon>Culicini</taxon>
        <taxon>Culex</taxon>
        <taxon>Culex</taxon>
    </lineage>
</organism>
<evidence type="ECO:0000313" key="1">
    <source>
        <dbReference type="EMBL" id="CAG6568336.1"/>
    </source>
</evidence>
<name>A0A8D8JFX3_CULPI</name>
<dbReference type="EMBL" id="HBUE01174343">
    <property type="protein sequence ID" value="CAG6516824.1"/>
    <property type="molecule type" value="Transcribed_RNA"/>
</dbReference>
<sequence>MTSKSSVFNRRRCSNSELNLKLKTVSFPFLLSAPNLSSIAQFDYDFRPSLNCFAVSRIVHRSENSFAPPLGKRTTFLERQPVLAIFLLRHLIHSNVHNTAP</sequence>
<reference evidence="1" key="1">
    <citation type="submission" date="2021-05" db="EMBL/GenBank/DDBJ databases">
        <authorList>
            <person name="Alioto T."/>
            <person name="Alioto T."/>
            <person name="Gomez Garrido J."/>
        </authorList>
    </citation>
    <scope>NUCLEOTIDE SEQUENCE</scope>
</reference>
<protein>
    <submittedName>
        <fullName evidence="1">(northern house mosquito) hypothetical protein</fullName>
    </submittedName>
</protein>